<feature type="compositionally biased region" description="Acidic residues" evidence="2">
    <location>
        <begin position="1238"/>
        <end position="1262"/>
    </location>
</feature>
<feature type="compositionally biased region" description="Low complexity" evidence="2">
    <location>
        <begin position="413"/>
        <end position="424"/>
    </location>
</feature>
<feature type="coiled-coil region" evidence="1">
    <location>
        <begin position="957"/>
        <end position="998"/>
    </location>
</feature>
<dbReference type="EnsemblMetazoa" id="Aqu2.1.31413_001">
    <property type="protein sequence ID" value="Aqu2.1.31413_001"/>
    <property type="gene ID" value="Aqu2.1.31413"/>
</dbReference>
<reference evidence="3" key="1">
    <citation type="submission" date="2017-05" db="UniProtKB">
        <authorList>
            <consortium name="EnsemblMetazoa"/>
        </authorList>
    </citation>
    <scope>IDENTIFICATION</scope>
</reference>
<proteinExistence type="predicted"/>
<feature type="compositionally biased region" description="Basic and acidic residues" evidence="2">
    <location>
        <begin position="1313"/>
        <end position="1330"/>
    </location>
</feature>
<feature type="region of interest" description="Disordered" evidence="2">
    <location>
        <begin position="145"/>
        <end position="247"/>
    </location>
</feature>
<feature type="region of interest" description="Disordered" evidence="2">
    <location>
        <begin position="405"/>
        <end position="428"/>
    </location>
</feature>
<dbReference type="PANTHER" id="PTHR23244">
    <property type="entry name" value="KELCH REPEAT DOMAIN"/>
    <property type="match status" value="1"/>
</dbReference>
<keyword evidence="1" id="KW-0175">Coiled coil</keyword>
<feature type="compositionally biased region" description="Basic and acidic residues" evidence="2">
    <location>
        <begin position="222"/>
        <end position="239"/>
    </location>
</feature>
<dbReference type="InterPro" id="IPR015915">
    <property type="entry name" value="Kelch-typ_b-propeller"/>
</dbReference>
<dbReference type="InParanoid" id="A0A1X7UUF5"/>
<dbReference type="OrthoDB" id="432528at2759"/>
<evidence type="ECO:0000313" key="3">
    <source>
        <dbReference type="EnsemblMetazoa" id="Aqu2.1.31413_001"/>
    </source>
</evidence>
<organism evidence="3">
    <name type="scientific">Amphimedon queenslandica</name>
    <name type="common">Sponge</name>
    <dbReference type="NCBI Taxonomy" id="400682"/>
    <lineage>
        <taxon>Eukaryota</taxon>
        <taxon>Metazoa</taxon>
        <taxon>Porifera</taxon>
        <taxon>Demospongiae</taxon>
        <taxon>Heteroscleromorpha</taxon>
        <taxon>Haplosclerida</taxon>
        <taxon>Niphatidae</taxon>
        <taxon>Amphimedon</taxon>
    </lineage>
</organism>
<accession>A0A1X7UUF5</accession>
<sequence>EKKLFLVQGEKPQLINWEKYGLRIGVQEDTLSPTDTVEVAVVALVGGKFVFPKNTVLVSAVYAVSVSKPLLKPLRLEIEHCIDLRGRPGLTQFLKFAIAPVSTHSLPYQFFVVEEGEFKADSWYGSIQRKEFCLVAIVGEKFLPKSSTNGEESEEEEEEEQAEEETEEEVEVGNSSDSDKTKDPPGGSSGGQGESTSNEGVEEEGETGGQPLHEEGNEEQDNERVEESKDHEEPQHEEGTAPIPCTEISSDFNSKVVVSTGIVENMAYAGLVYYEEKRAEDLVTFAAAKDLSALLEFIKKDCPHAERGQNILFCFKDYHGYIELKFDAPQKKPFTGWNIEPHMDSCKFLRCDVDNFGEANYPLPPCCLVSVYASPGAVPSLHYSVPLDGVADPVTLFIHRSLRTAPPPSVQGTSSSSSTASISQTRRETEEVDKLLEHNIINAREKRGITDGYTKQTAGERMDELLHIISSSISMEGEVFGIFLDILREEGFIKRAGHKAPVIGESLYLWAGDQVDLPRVHDSLQKRELISTVDVYQLSTADWSSHLTRGTPPLGVIAYSCTTSHSNIYYFGGYCGHDDCFHNTLNVLNTIKMQWTSCSNTEQSLMKKAFAGMISLEFDGTEYLVIIGGIGSTPTTYHPQFQYDRLNNGRFRTNEQLLYNVSTGQFTVPSVSGQCCPPTDSFIIEKITTTGDSGLRGVIFGGVVTVNGDGTISTNSVYIFSVTLSIINWEILKPGAIPNEGLWPMERVDHASAIINGNFTSPTLVVIGGTKKNQLVHECLLFDSITTGQYSCKKIPLPESVTGRYYHSLTAVTMSPHCVWLVIIGGCEKFKWKDVGGGRKESMVTYITDTNRLIMIIELVYSEAGEWIVQSVLDGNDLTSKNYQEKYQSYSKTRTWWMDHLIEYPTEREMKLQRYIQSLHQNLQVAHQSKVSLQEALVEANKQVKGDDSNDIMSSVLEDMSQEQEKLIEEKQIITEDYEKLKLKVADMEEQYLKEKQIIIDKNQNFKTEKDNIIAKLTSQVEEQSQNEKQIITDLKEKELYIAKLVKERQERVLKQPIKETNSIGLQFNYLIPSMDKLDCLSDVQVAERKLFLIQGDKPQLMNWEKYGLRIGVQKESLLSSETVEAAVVALVGGEFQFPPNTVLVSAVYAVSLSKPLRKWLILEIQHCVHLTGQPDLSRHLKFAISPINTPSLPYHFSSVEGGEFEVDSWYGSIQRKEFCLVAIVGEKFLPKSSTNGDESEEEEEEEEQAEEETEEEVEDGNSDSSSDSDKTKDPPGGSSGGQGESTSNEGVEEEEETGGEPLHEEGNEEQDNERVEESKDHEEPQHEEATAPIPCTEISSDFNSKMVVSTGVVENMTYAGQVYYEEKRNKDLVTFTAAKKLSALIEFIEKKHVQADIDQHVYFSYGPSCSYIELKFDEPQDEPFTGWSIKPHLKPCRLRRCDIDNFGDANYPVPPSCLISIYGSPGAVPSLHYSVPLVGVVDPVTLLIHCSLRTTPPLPSANPNSSMASNESMSVSSTGGASPSAIADVNKVKKVINDVLISHYAALNSLPKKSLTGLVNQLYTAKLISNEVRQAPSMEECIDEFKASLSFKRKLPQVEEHCQKFLSSFIAVRGSYADAAIALGEDWIEAIRNELTLDFNINVDK</sequence>
<protein>
    <submittedName>
        <fullName evidence="3">Uncharacterized protein</fullName>
    </submittedName>
</protein>
<feature type="compositionally biased region" description="Acidic residues" evidence="2">
    <location>
        <begin position="151"/>
        <end position="171"/>
    </location>
</feature>
<feature type="region of interest" description="Disordered" evidence="2">
    <location>
        <begin position="1231"/>
        <end position="1339"/>
    </location>
</feature>
<evidence type="ECO:0000256" key="2">
    <source>
        <dbReference type="SAM" id="MobiDB-lite"/>
    </source>
</evidence>
<dbReference type="SUPFAM" id="SSF117281">
    <property type="entry name" value="Kelch motif"/>
    <property type="match status" value="2"/>
</dbReference>
<evidence type="ECO:0000256" key="1">
    <source>
        <dbReference type="SAM" id="Coils"/>
    </source>
</evidence>
<name>A0A1X7UUF5_AMPQE</name>
<dbReference type="Gene3D" id="2.120.10.80">
    <property type="entry name" value="Kelch-type beta propeller"/>
    <property type="match status" value="2"/>
</dbReference>
<dbReference type="STRING" id="400682.A0A1X7UUF5"/>
<dbReference type="eggNOG" id="ENOG502TCXC">
    <property type="taxonomic scope" value="Eukaryota"/>
</dbReference>